<name>A0A6A7C0A3_9PEZI</name>
<comment type="subcellular location">
    <subcellularLocation>
        <location evidence="1">Endomembrane system</location>
    </subcellularLocation>
</comment>
<dbReference type="PANTHER" id="PTHR11134">
    <property type="entry name" value="ADAPTOR COMPLEX SUBUNIT BETA FAMILY MEMBER"/>
    <property type="match status" value="1"/>
</dbReference>
<dbReference type="EMBL" id="MU005978">
    <property type="protein sequence ID" value="KAF2860742.1"/>
    <property type="molecule type" value="Genomic_DNA"/>
</dbReference>
<dbReference type="InterPro" id="IPR026739">
    <property type="entry name" value="AP_beta"/>
</dbReference>
<dbReference type="Gene3D" id="1.25.10.10">
    <property type="entry name" value="Leucine-rich Repeat Variant"/>
    <property type="match status" value="1"/>
</dbReference>
<proteinExistence type="inferred from homology"/>
<evidence type="ECO:0000256" key="4">
    <source>
        <dbReference type="ARBA" id="ARBA00022927"/>
    </source>
</evidence>
<evidence type="ECO:0000256" key="3">
    <source>
        <dbReference type="ARBA" id="ARBA00022448"/>
    </source>
</evidence>
<dbReference type="InterPro" id="IPR016024">
    <property type="entry name" value="ARM-type_fold"/>
</dbReference>
<evidence type="ECO:0000259" key="7">
    <source>
        <dbReference type="Pfam" id="PF01602"/>
    </source>
</evidence>
<evidence type="ECO:0000256" key="5">
    <source>
        <dbReference type="ARBA" id="ARBA00023136"/>
    </source>
</evidence>
<dbReference type="GO" id="GO:0012505">
    <property type="term" value="C:endomembrane system"/>
    <property type="evidence" value="ECO:0007669"/>
    <property type="project" value="UniProtKB-SubCell"/>
</dbReference>
<protein>
    <submittedName>
        <fullName evidence="8">ARM repeat-containing protein</fullName>
    </submittedName>
</protein>
<organism evidence="8 9">
    <name type="scientific">Piedraia hortae CBS 480.64</name>
    <dbReference type="NCBI Taxonomy" id="1314780"/>
    <lineage>
        <taxon>Eukaryota</taxon>
        <taxon>Fungi</taxon>
        <taxon>Dikarya</taxon>
        <taxon>Ascomycota</taxon>
        <taxon>Pezizomycotina</taxon>
        <taxon>Dothideomycetes</taxon>
        <taxon>Dothideomycetidae</taxon>
        <taxon>Capnodiales</taxon>
        <taxon>Piedraiaceae</taxon>
        <taxon>Piedraia</taxon>
    </lineage>
</organism>
<keyword evidence="9" id="KW-1185">Reference proteome</keyword>
<feature type="compositionally biased region" description="Acidic residues" evidence="6">
    <location>
        <begin position="700"/>
        <end position="744"/>
    </location>
</feature>
<dbReference type="Pfam" id="PF01602">
    <property type="entry name" value="Adaptin_N"/>
    <property type="match status" value="1"/>
</dbReference>
<keyword evidence="4" id="KW-0653">Protein transport</keyword>
<sequence>MQSISRMSLLLETARDLTLEAARDVGPRKPLRQLPEQQIKALLDSRSERDVLDGLRRIISMQYCVPPQPTLQFFPAVLKTLRNPYPSTRPLVYNYLIRHAEGDPDTALLAINTIQKTLTDRDARVRAMALKTIAGIRVPAISQLIVLAIKRGVGDLSPVVRKAAALACVKCVRLDPGTRAQVAEFLATLLADSQYYITGAAVQALAEICPDRLDLIHPVFRSLCRMVVDMDEWGQLALVRLFTFYACRCFPQREQREASEQESEFYMADTNEIDADLKLFLNSIQPLLHSRNAAVIVAVTRAYASLSPTDHLPSAIGPLVALLRAPQDVLQVALHDMIHLCRQDAALFVPYFRHFLFRSTDPSMIWNPKLDMLTLLFPHSTKDVQNLILAELEHFSHSPDAALARASIRTMGRCAQVSDPATARRCLTRLLQQLHAPDSNAAGEAMEVVRHLIQRSPEKHKHTIIRLARNLDSLSSSAARASVIWLVGEYSGGDNPATNVAPDVLRILLKTYADEPDDVREQIILLAAKVYLHHLHLHKPYNTSNLDNQEHQDQDKEKSPIPTLFSYTMLLARYTPSYTLRDRARMFKSLLSTPSSTDLAELLLLAPKPVPAAWSAGGEVALAAGALASASAIVGESIPGFERLVLPERVLPGSEPEAEVRGRAKEVVEVSGRSERMAEGFVPAAGGESNKAPVKSLEEWLADEDEGDSEGESGSEEETESEFESETETETETETESGSGSEEE</sequence>
<evidence type="ECO:0000313" key="9">
    <source>
        <dbReference type="Proteomes" id="UP000799421"/>
    </source>
</evidence>
<evidence type="ECO:0000256" key="6">
    <source>
        <dbReference type="SAM" id="MobiDB-lite"/>
    </source>
</evidence>
<dbReference type="InterPro" id="IPR011989">
    <property type="entry name" value="ARM-like"/>
</dbReference>
<evidence type="ECO:0000256" key="2">
    <source>
        <dbReference type="ARBA" id="ARBA00006613"/>
    </source>
</evidence>
<keyword evidence="3" id="KW-0813">Transport</keyword>
<dbReference type="SUPFAM" id="SSF48371">
    <property type="entry name" value="ARM repeat"/>
    <property type="match status" value="1"/>
</dbReference>
<accession>A0A6A7C0A3</accession>
<dbReference type="GO" id="GO:0030117">
    <property type="term" value="C:membrane coat"/>
    <property type="evidence" value="ECO:0007669"/>
    <property type="project" value="InterPro"/>
</dbReference>
<dbReference type="InterPro" id="IPR002553">
    <property type="entry name" value="Clathrin/coatomer_adapt-like_N"/>
</dbReference>
<reference evidence="8" key="1">
    <citation type="journal article" date="2020" name="Stud. Mycol.">
        <title>101 Dothideomycetes genomes: a test case for predicting lifestyles and emergence of pathogens.</title>
        <authorList>
            <person name="Haridas S."/>
            <person name="Albert R."/>
            <person name="Binder M."/>
            <person name="Bloem J."/>
            <person name="Labutti K."/>
            <person name="Salamov A."/>
            <person name="Andreopoulos B."/>
            <person name="Baker S."/>
            <person name="Barry K."/>
            <person name="Bills G."/>
            <person name="Bluhm B."/>
            <person name="Cannon C."/>
            <person name="Castanera R."/>
            <person name="Culley D."/>
            <person name="Daum C."/>
            <person name="Ezra D."/>
            <person name="Gonzalez J."/>
            <person name="Henrissat B."/>
            <person name="Kuo A."/>
            <person name="Liang C."/>
            <person name="Lipzen A."/>
            <person name="Lutzoni F."/>
            <person name="Magnuson J."/>
            <person name="Mondo S."/>
            <person name="Nolan M."/>
            <person name="Ohm R."/>
            <person name="Pangilinan J."/>
            <person name="Park H.-J."/>
            <person name="Ramirez L."/>
            <person name="Alfaro M."/>
            <person name="Sun H."/>
            <person name="Tritt A."/>
            <person name="Yoshinaga Y."/>
            <person name="Zwiers L.-H."/>
            <person name="Turgeon B."/>
            <person name="Goodwin S."/>
            <person name="Spatafora J."/>
            <person name="Crous P."/>
            <person name="Grigoriev I."/>
        </authorList>
    </citation>
    <scope>NUCLEOTIDE SEQUENCE</scope>
    <source>
        <strain evidence="8">CBS 480.64</strain>
    </source>
</reference>
<feature type="domain" description="Clathrin/coatomer adaptor adaptin-like N-terminal" evidence="7">
    <location>
        <begin position="36"/>
        <end position="594"/>
    </location>
</feature>
<dbReference type="GO" id="GO:0016192">
    <property type="term" value="P:vesicle-mediated transport"/>
    <property type="evidence" value="ECO:0007669"/>
    <property type="project" value="InterPro"/>
</dbReference>
<keyword evidence="5" id="KW-0472">Membrane</keyword>
<feature type="region of interest" description="Disordered" evidence="6">
    <location>
        <begin position="679"/>
        <end position="744"/>
    </location>
</feature>
<evidence type="ECO:0000256" key="1">
    <source>
        <dbReference type="ARBA" id="ARBA00004308"/>
    </source>
</evidence>
<comment type="similarity">
    <text evidence="2">Belongs to the adaptor complexes large subunit family.</text>
</comment>
<dbReference type="Proteomes" id="UP000799421">
    <property type="component" value="Unassembled WGS sequence"/>
</dbReference>
<dbReference type="AlphaFoldDB" id="A0A6A7C0A3"/>
<dbReference type="GO" id="GO:0006886">
    <property type="term" value="P:intracellular protein transport"/>
    <property type="evidence" value="ECO:0007669"/>
    <property type="project" value="InterPro"/>
</dbReference>
<gene>
    <name evidence="8" type="ORF">K470DRAFT_246648</name>
</gene>
<evidence type="ECO:0000313" key="8">
    <source>
        <dbReference type="EMBL" id="KAF2860742.1"/>
    </source>
</evidence>
<dbReference type="OrthoDB" id="10254310at2759"/>